<sequence length="142" mass="15630">MKIIKYILLVIAFVFIEQESQAQCAPTESVKVCIPKLAGGFHFLKSYEINGRGGRLDKVEYSYPFAKGTMYMVNLCSADGGNKGLVVTLYDSSRKQIATSVVNGQQLQAIVFNCQSTGIYYLTYTFDNSTAYCGGSALGFKR</sequence>
<organism evidence="1">
    <name type="scientific">hydrothermal vent metagenome</name>
    <dbReference type="NCBI Taxonomy" id="652676"/>
    <lineage>
        <taxon>unclassified sequences</taxon>
        <taxon>metagenomes</taxon>
        <taxon>ecological metagenomes</taxon>
    </lineage>
</organism>
<accession>A0A3B0U9B8</accession>
<dbReference type="AlphaFoldDB" id="A0A3B0U9B8"/>
<proteinExistence type="predicted"/>
<gene>
    <name evidence="1" type="ORF">MNBD_BACTEROID06-1323</name>
</gene>
<protein>
    <submittedName>
        <fullName evidence="1">Uncharacterized protein</fullName>
    </submittedName>
</protein>
<dbReference type="EMBL" id="UOES01000171">
    <property type="protein sequence ID" value="VAW27008.1"/>
    <property type="molecule type" value="Genomic_DNA"/>
</dbReference>
<evidence type="ECO:0000313" key="1">
    <source>
        <dbReference type="EMBL" id="VAW27008.1"/>
    </source>
</evidence>
<name>A0A3B0U9B8_9ZZZZ</name>
<reference evidence="1" key="1">
    <citation type="submission" date="2018-06" db="EMBL/GenBank/DDBJ databases">
        <authorList>
            <person name="Zhirakovskaya E."/>
        </authorList>
    </citation>
    <scope>NUCLEOTIDE SEQUENCE</scope>
</reference>